<protein>
    <submittedName>
        <fullName evidence="1">Uncharacterized protein</fullName>
    </submittedName>
</protein>
<proteinExistence type="predicted"/>
<sequence>MAFFENFENLVFPLFSGLRGERGIRTVNPRPPLYTATLNIYARFKIYCATILPPKFSLFL</sequence>
<accession>A0ABX4BNY4</accession>
<organism evidence="1 2">
    <name type="scientific">Flavobacterium frigidimaris</name>
    <dbReference type="NCBI Taxonomy" id="262320"/>
    <lineage>
        <taxon>Bacteria</taxon>
        <taxon>Pseudomonadati</taxon>
        <taxon>Bacteroidota</taxon>
        <taxon>Flavobacteriia</taxon>
        <taxon>Flavobacteriales</taxon>
        <taxon>Flavobacteriaceae</taxon>
        <taxon>Flavobacterium</taxon>
    </lineage>
</organism>
<gene>
    <name evidence="1" type="ORF">B0A65_13500</name>
</gene>
<evidence type="ECO:0000313" key="1">
    <source>
        <dbReference type="EMBL" id="OXA78434.1"/>
    </source>
</evidence>
<comment type="caution">
    <text evidence="1">The sequence shown here is derived from an EMBL/GenBank/DDBJ whole genome shotgun (WGS) entry which is preliminary data.</text>
</comment>
<dbReference type="Proteomes" id="UP000198382">
    <property type="component" value="Unassembled WGS sequence"/>
</dbReference>
<dbReference type="EMBL" id="MUGV01000021">
    <property type="protein sequence ID" value="OXA78434.1"/>
    <property type="molecule type" value="Genomic_DNA"/>
</dbReference>
<keyword evidence="2" id="KW-1185">Reference proteome</keyword>
<name>A0ABX4BNY4_FLAFR</name>
<reference evidence="1 2" key="1">
    <citation type="submission" date="2016-11" db="EMBL/GenBank/DDBJ databases">
        <title>Whole genomes of Flavobacteriaceae.</title>
        <authorList>
            <person name="Stine C."/>
            <person name="Li C."/>
            <person name="Tadesse D."/>
        </authorList>
    </citation>
    <scope>NUCLEOTIDE SEQUENCE [LARGE SCALE GENOMIC DNA]</scope>
    <source>
        <strain evidence="1 2">DSM 15937</strain>
    </source>
</reference>
<evidence type="ECO:0000313" key="2">
    <source>
        <dbReference type="Proteomes" id="UP000198382"/>
    </source>
</evidence>